<dbReference type="OrthoDB" id="9805171at2"/>
<dbReference type="AlphaFoldDB" id="W9BKW6"/>
<keyword evidence="2" id="KW-0489">Methyltransferase</keyword>
<reference evidence="2" key="1">
    <citation type="submission" date="2014-03" db="EMBL/GenBank/DDBJ databases">
        <title>Draft Genome Sequence of Mycobacterium cosmeticum DSM 44829.</title>
        <authorList>
            <person name="Croce O."/>
            <person name="Robert C."/>
            <person name="Raoult D."/>
            <person name="Drancourt M."/>
        </authorList>
    </citation>
    <scope>NUCLEOTIDE SEQUENCE [LARGE SCALE GENOMIC DNA]</scope>
    <source>
        <strain evidence="2">DSM 44829</strain>
    </source>
</reference>
<evidence type="ECO:0000259" key="1">
    <source>
        <dbReference type="Pfam" id="PF08241"/>
    </source>
</evidence>
<proteinExistence type="predicted"/>
<reference evidence="2" key="2">
    <citation type="submission" date="2014-03" db="EMBL/GenBank/DDBJ databases">
        <authorList>
            <person name="Urmite Genomes"/>
        </authorList>
    </citation>
    <scope>NUCLEOTIDE SEQUENCE</scope>
    <source>
        <strain evidence="2">DSM 44829</strain>
    </source>
</reference>
<dbReference type="eggNOG" id="COG2227">
    <property type="taxonomic scope" value="Bacteria"/>
</dbReference>
<keyword evidence="3" id="KW-1185">Reference proteome</keyword>
<evidence type="ECO:0000313" key="3">
    <source>
        <dbReference type="Proteomes" id="UP000028870"/>
    </source>
</evidence>
<dbReference type="SUPFAM" id="SSF53335">
    <property type="entry name" value="S-adenosyl-L-methionine-dependent methyltransferases"/>
    <property type="match status" value="1"/>
</dbReference>
<organism evidence="2 3">
    <name type="scientific">Mycolicibacterium cosmeticum</name>
    <dbReference type="NCBI Taxonomy" id="258533"/>
    <lineage>
        <taxon>Bacteria</taxon>
        <taxon>Bacillati</taxon>
        <taxon>Actinomycetota</taxon>
        <taxon>Actinomycetes</taxon>
        <taxon>Mycobacteriales</taxon>
        <taxon>Mycobacteriaceae</taxon>
        <taxon>Mycolicibacterium</taxon>
    </lineage>
</organism>
<keyword evidence="2" id="KW-0808">Transferase</keyword>
<dbReference type="InterPro" id="IPR029063">
    <property type="entry name" value="SAM-dependent_MTases_sf"/>
</dbReference>
<feature type="domain" description="Methyltransferase type 11" evidence="1">
    <location>
        <begin position="127"/>
        <end position="180"/>
    </location>
</feature>
<dbReference type="Gene3D" id="3.40.50.150">
    <property type="entry name" value="Vaccinia Virus protein VP39"/>
    <property type="match status" value="1"/>
</dbReference>
<evidence type="ECO:0000313" key="2">
    <source>
        <dbReference type="EMBL" id="CDO08615.1"/>
    </source>
</evidence>
<dbReference type="GO" id="GO:0032259">
    <property type="term" value="P:methylation"/>
    <property type="evidence" value="ECO:0007669"/>
    <property type="project" value="UniProtKB-KW"/>
</dbReference>
<dbReference type="InterPro" id="IPR013216">
    <property type="entry name" value="Methyltransf_11"/>
</dbReference>
<name>W9BKW6_MYCCO</name>
<dbReference type="Pfam" id="PF08241">
    <property type="entry name" value="Methyltransf_11"/>
    <property type="match status" value="1"/>
</dbReference>
<accession>W9BKW6</accession>
<dbReference type="GO" id="GO:0008757">
    <property type="term" value="F:S-adenosylmethionine-dependent methyltransferase activity"/>
    <property type="evidence" value="ECO:0007669"/>
    <property type="project" value="InterPro"/>
</dbReference>
<comment type="caution">
    <text evidence="2">The sequence shown here is derived from an EMBL/GenBank/DDBJ whole genome shotgun (WGS) entry which is preliminary data.</text>
</comment>
<protein>
    <submittedName>
        <fullName evidence="2">Methyltransferase domain protein</fullName>
    </submittedName>
</protein>
<dbReference type="RefSeq" id="WP_084172586.1">
    <property type="nucleotide sequence ID" value="NZ_CCBB010000002.1"/>
</dbReference>
<sequence length="259" mass="28639">MSVGSTLLQRVTEQAFAPEAVYRLWLHGSGASRPTEPITVPSWCTTLKSTEQWQQSLAAMRRLGLPAHNDGPKNWDTEIITAAMLSTDGPILDAGAETYSMILAALYLYGRRDLTGINLVFDKPFRRGPIRFEPGDITRTRFANETFAGIACQSVVEHGVDLRAYFTEMARILRPGGVLATSTDYFPEPVDTGGKIAYGVPVKIFTRGDILDALDIAAGVGLTPTHDVDLDCTQRPVHWKRMDLRYTFTCITLRKDESA</sequence>
<dbReference type="Proteomes" id="UP000028870">
    <property type="component" value="Unassembled WGS sequence"/>
</dbReference>
<dbReference type="EMBL" id="CCBB010000002">
    <property type="protein sequence ID" value="CDO08615.1"/>
    <property type="molecule type" value="Genomic_DNA"/>
</dbReference>
<gene>
    <name evidence="2" type="ORF">BN977_03434</name>
</gene>
<dbReference type="STRING" id="258533.BN977_03434"/>